<gene>
    <name evidence="1" type="ORF">JW984_12570</name>
</gene>
<evidence type="ECO:0000313" key="1">
    <source>
        <dbReference type="EMBL" id="MBN1574022.1"/>
    </source>
</evidence>
<organism evidence="1 2">
    <name type="scientific">Candidatus Zymogenus saltonus</name>
    <dbReference type="NCBI Taxonomy" id="2844893"/>
    <lineage>
        <taxon>Bacteria</taxon>
        <taxon>Deltaproteobacteria</taxon>
        <taxon>Candidatus Zymogenia</taxon>
        <taxon>Candidatus Zymogeniales</taxon>
        <taxon>Candidatus Zymogenaceae</taxon>
        <taxon>Candidatus Zymogenus</taxon>
    </lineage>
</organism>
<proteinExistence type="predicted"/>
<comment type="caution">
    <text evidence="1">The sequence shown here is derived from an EMBL/GenBank/DDBJ whole genome shotgun (WGS) entry which is preliminary data.</text>
</comment>
<dbReference type="AlphaFoldDB" id="A0A9D8PR77"/>
<sequence length="64" mass="7401">MAPKGTVFKITSLGHNEVYFWDENGVVKCEAVYSVLSPEVTERLEKMNIPKLNKALEIYLKNKW</sequence>
<evidence type="ECO:0000313" key="2">
    <source>
        <dbReference type="Proteomes" id="UP000809273"/>
    </source>
</evidence>
<dbReference type="EMBL" id="JAFGIX010000063">
    <property type="protein sequence ID" value="MBN1574022.1"/>
    <property type="molecule type" value="Genomic_DNA"/>
</dbReference>
<protein>
    <submittedName>
        <fullName evidence="1">Uncharacterized protein</fullName>
    </submittedName>
</protein>
<reference evidence="1" key="1">
    <citation type="journal article" date="2021" name="Environ. Microbiol.">
        <title>Genomic characterization of three novel Desulfobacterota classes expand the metabolic and phylogenetic diversity of the phylum.</title>
        <authorList>
            <person name="Murphy C.L."/>
            <person name="Biggerstaff J."/>
            <person name="Eichhorn A."/>
            <person name="Ewing E."/>
            <person name="Shahan R."/>
            <person name="Soriano D."/>
            <person name="Stewart S."/>
            <person name="VanMol K."/>
            <person name="Walker R."/>
            <person name="Walters P."/>
            <person name="Elshahed M.S."/>
            <person name="Youssef N.H."/>
        </authorList>
    </citation>
    <scope>NUCLEOTIDE SEQUENCE</scope>
    <source>
        <strain evidence="1">Zod_Metabat.24</strain>
    </source>
</reference>
<reference evidence="1" key="2">
    <citation type="submission" date="2021-01" db="EMBL/GenBank/DDBJ databases">
        <authorList>
            <person name="Hahn C.R."/>
            <person name="Youssef N.H."/>
            <person name="Elshahed M."/>
        </authorList>
    </citation>
    <scope>NUCLEOTIDE SEQUENCE</scope>
    <source>
        <strain evidence="1">Zod_Metabat.24</strain>
    </source>
</reference>
<dbReference type="Proteomes" id="UP000809273">
    <property type="component" value="Unassembled WGS sequence"/>
</dbReference>
<accession>A0A9D8PR77</accession>
<name>A0A9D8PR77_9DELT</name>